<organism evidence="2 3">
    <name type="scientific">Haloarcula salina</name>
    <dbReference type="NCBI Taxonomy" id="1429914"/>
    <lineage>
        <taxon>Archaea</taxon>
        <taxon>Methanobacteriati</taxon>
        <taxon>Methanobacteriota</taxon>
        <taxon>Stenosarchaea group</taxon>
        <taxon>Halobacteria</taxon>
        <taxon>Halobacteriales</taxon>
        <taxon>Haloarculaceae</taxon>
        <taxon>Haloarcula</taxon>
    </lineage>
</organism>
<evidence type="ECO:0000256" key="1">
    <source>
        <dbReference type="SAM" id="Phobius"/>
    </source>
</evidence>
<comment type="caution">
    <text evidence="2">The sequence shown here is derived from an EMBL/GenBank/DDBJ whole genome shotgun (WGS) entry which is preliminary data.</text>
</comment>
<evidence type="ECO:0000313" key="2">
    <source>
        <dbReference type="EMBL" id="MBV0901803.1"/>
    </source>
</evidence>
<dbReference type="AlphaFoldDB" id="A0AA41G1R7"/>
<keyword evidence="3" id="KW-1185">Reference proteome</keyword>
<feature type="transmembrane region" description="Helical" evidence="1">
    <location>
        <begin position="12"/>
        <end position="34"/>
    </location>
</feature>
<name>A0AA41G1R7_9EURY</name>
<dbReference type="RefSeq" id="WP_162412997.1">
    <property type="nucleotide sequence ID" value="NZ_JAHQXE010000002.1"/>
</dbReference>
<reference evidence="2" key="1">
    <citation type="submission" date="2021-06" db="EMBL/GenBank/DDBJ databases">
        <title>New haloarchaea isolates fom saline soil.</title>
        <authorList>
            <person name="Duran-Viseras A."/>
            <person name="Sanchez-Porro C.S."/>
            <person name="Ventosa A."/>
        </authorList>
    </citation>
    <scope>NUCLEOTIDE SEQUENCE</scope>
    <source>
        <strain evidence="2">JCM 18369</strain>
    </source>
</reference>
<keyword evidence="1" id="KW-0812">Transmembrane</keyword>
<keyword evidence="1" id="KW-0472">Membrane</keyword>
<dbReference type="EMBL" id="JAHQXE010000002">
    <property type="protein sequence ID" value="MBV0901803.1"/>
    <property type="molecule type" value="Genomic_DNA"/>
</dbReference>
<accession>A0AA41G1R7</accession>
<evidence type="ECO:0000313" key="3">
    <source>
        <dbReference type="Proteomes" id="UP001166304"/>
    </source>
</evidence>
<keyword evidence="1" id="KW-1133">Transmembrane helix</keyword>
<proteinExistence type="predicted"/>
<sequence>MADRGVSEVLSFVLVFTLIIASITLVSVGGLGTLQDARNAEQLNNAERAFDILTDNIADLYQRGAPSRATEISLGEAQLRTGENVTMSVEVDSGSGYSRVGQWEIRPIVFEGDEERRIVYEAGGVYRTNRDGGLRIRDPPLVVDENHVLITVVGINRPETQSLGGSTVLVRANHRDTDIAFEDTSGDVEGVRINVTGPRSDLWEAYFEEKGFTCATGDDWCEYTDGGGIERTYVVYHDIRVDIDQ</sequence>
<gene>
    <name evidence="2" type="ORF">KTS37_08370</name>
</gene>
<dbReference type="Proteomes" id="UP001166304">
    <property type="component" value="Unassembled WGS sequence"/>
</dbReference>
<dbReference type="InterPro" id="IPR055713">
    <property type="entry name" value="DUF7289"/>
</dbReference>
<dbReference type="Pfam" id="PF23960">
    <property type="entry name" value="DUF7289"/>
    <property type="match status" value="1"/>
</dbReference>
<protein>
    <submittedName>
        <fullName evidence="2">Uncharacterized protein</fullName>
    </submittedName>
</protein>